<comment type="caution">
    <text evidence="3">The sequence shown here is derived from an EMBL/GenBank/DDBJ whole genome shotgun (WGS) entry which is preliminary data.</text>
</comment>
<dbReference type="Proteomes" id="UP001597046">
    <property type="component" value="Unassembled WGS sequence"/>
</dbReference>
<evidence type="ECO:0000313" key="3">
    <source>
        <dbReference type="EMBL" id="MFD1055026.1"/>
    </source>
</evidence>
<evidence type="ECO:0000256" key="1">
    <source>
        <dbReference type="SAM" id="MobiDB-lite"/>
    </source>
</evidence>
<reference evidence="4" key="1">
    <citation type="journal article" date="2019" name="Int. J. Syst. Evol. Microbiol.">
        <title>The Global Catalogue of Microorganisms (GCM) 10K type strain sequencing project: providing services to taxonomists for standard genome sequencing and annotation.</title>
        <authorList>
            <consortium name="The Broad Institute Genomics Platform"/>
            <consortium name="The Broad Institute Genome Sequencing Center for Infectious Disease"/>
            <person name="Wu L."/>
            <person name="Ma J."/>
        </authorList>
    </citation>
    <scope>NUCLEOTIDE SEQUENCE [LARGE SCALE GENOMIC DNA]</scope>
    <source>
        <strain evidence="4">CCUG 57508</strain>
    </source>
</reference>
<evidence type="ECO:0000313" key="4">
    <source>
        <dbReference type="Proteomes" id="UP001597046"/>
    </source>
</evidence>
<dbReference type="Pfam" id="PF23931">
    <property type="entry name" value="Terminase_6"/>
    <property type="match status" value="1"/>
</dbReference>
<proteinExistence type="predicted"/>
<protein>
    <recommendedName>
        <fullName evidence="2">Terminase small subunit actinomycetes phage-type domain-containing protein</fullName>
    </recommendedName>
</protein>
<dbReference type="EMBL" id="JBHTKH010000007">
    <property type="protein sequence ID" value="MFD1055026.1"/>
    <property type="molecule type" value="Genomic_DNA"/>
</dbReference>
<name>A0ABW3MWW0_9MICO</name>
<accession>A0ABW3MWW0</accession>
<feature type="domain" description="Terminase small subunit actinomycetes phage-type" evidence="2">
    <location>
        <begin position="62"/>
        <end position="136"/>
    </location>
</feature>
<feature type="region of interest" description="Disordered" evidence="1">
    <location>
        <begin position="120"/>
        <end position="146"/>
    </location>
</feature>
<gene>
    <name evidence="3" type="ORF">ACFQ2V_11975</name>
</gene>
<dbReference type="InterPro" id="IPR057630">
    <property type="entry name" value="Terminase_6"/>
</dbReference>
<keyword evidence="4" id="KW-1185">Reference proteome</keyword>
<dbReference type="RefSeq" id="WP_386052930.1">
    <property type="nucleotide sequence ID" value="NZ_JBHTKH010000007.1"/>
</dbReference>
<feature type="compositionally biased region" description="Basic and acidic residues" evidence="1">
    <location>
        <begin position="124"/>
        <end position="133"/>
    </location>
</feature>
<evidence type="ECO:0000259" key="2">
    <source>
        <dbReference type="Pfam" id="PF23931"/>
    </source>
</evidence>
<sequence length="146" mass="15804">MPVIERQCDQCHATYPAKRATSRFCSAACRAAHRRNPSSVDVVTDEQGKAEPVTPGTVVEQVETALAAVEGRLGDQDAAAVAVLRLLARRMDQFTETLIVDKDTPALFLRYCEALGLTPSSRSKLPESKEPTRGKLASVSNIPRPA</sequence>
<organism evidence="3 4">
    <name type="scientific">Terrabacter terrigena</name>
    <dbReference type="NCBI Taxonomy" id="574718"/>
    <lineage>
        <taxon>Bacteria</taxon>
        <taxon>Bacillati</taxon>
        <taxon>Actinomycetota</taxon>
        <taxon>Actinomycetes</taxon>
        <taxon>Micrococcales</taxon>
        <taxon>Intrasporangiaceae</taxon>
        <taxon>Terrabacter</taxon>
    </lineage>
</organism>